<dbReference type="EMBL" id="VSSQ01110681">
    <property type="protein sequence ID" value="MPN48394.1"/>
    <property type="molecule type" value="Genomic_DNA"/>
</dbReference>
<dbReference type="AlphaFoldDB" id="A0A645IJA7"/>
<reference evidence="1" key="1">
    <citation type="submission" date="2019-08" db="EMBL/GenBank/DDBJ databases">
        <authorList>
            <person name="Kucharzyk K."/>
            <person name="Murdoch R.W."/>
            <person name="Higgins S."/>
            <person name="Loffler F."/>
        </authorList>
    </citation>
    <scope>NUCLEOTIDE SEQUENCE</scope>
</reference>
<comment type="caution">
    <text evidence="1">The sequence shown here is derived from an EMBL/GenBank/DDBJ whole genome shotgun (WGS) entry which is preliminary data.</text>
</comment>
<gene>
    <name evidence="1" type="ORF">SDC9_196001</name>
</gene>
<accession>A0A645IJA7</accession>
<name>A0A645IJA7_9ZZZZ</name>
<sequence>MVLQPVEDIQEPQVVFAGSGIEKLPGGFAQDQPRKVRAHLPFEGLFLLRLQKISEQKLQPGGAYAGKEGTQRQFLPFRGIGAGDWR</sequence>
<organism evidence="1">
    <name type="scientific">bioreactor metagenome</name>
    <dbReference type="NCBI Taxonomy" id="1076179"/>
    <lineage>
        <taxon>unclassified sequences</taxon>
        <taxon>metagenomes</taxon>
        <taxon>ecological metagenomes</taxon>
    </lineage>
</organism>
<proteinExistence type="predicted"/>
<evidence type="ECO:0000313" key="1">
    <source>
        <dbReference type="EMBL" id="MPN48394.1"/>
    </source>
</evidence>
<protein>
    <submittedName>
        <fullName evidence="1">Uncharacterized protein</fullName>
    </submittedName>
</protein>